<proteinExistence type="predicted"/>
<accession>A0AAT9GL10</accession>
<name>A0AAT9GL10_9BACT</name>
<evidence type="ECO:0008006" key="2">
    <source>
        <dbReference type="Google" id="ProtNLM"/>
    </source>
</evidence>
<sequence length="796" mass="89543">MRKLVYLFIVSFLFSGTLFSQSLENSLSFYNERFPQEKVYLHFDNQAYTPGALIGFKAYLMNGPDLSRLNRNFYTDWYDESGKLLSHQVSPITMSSAYGTFVVPEKYKGNTIHVVAYTQWMLNFDSTLLYQKKIQILQSGATVAKTSATTKEYHVQFFPEGGLMVNGITSFIAFKATDKNGDPIQVQGTIKNDQGEDISRFRSLHDGMGRFALIPQAGATYVAEWIAPDSTLQRTSLPASVTDGVTMQVSAVGDTRYMQVQRTETLAPHLRKLSMFLTVNQQVVLRGTVNLENETATQVKIPVKGLPSGLATITLMNTMGDPVCERLIFIDNKEYTATATIRFDTIGLSKRAKNVFEIELPDTIPANLSLSVTNDDLPDDHASNIISTLLLSADIKGKVYHPAYYFNERNDSAKHYLDLVMLTHGWRKFVWKKVMDSTSWVTRYPMDTAYLSLQGKIDGFSENRLAKAETLNLILRGKDSSTLMRFTPIGKNGSIYEPNVIFFDTVKLYYQLNKISVLPGRGKVSITTNLIDTPFYSSLHIPMIFQYDTAALRLMREIALQQIQLQKLREGTTLEEVVVKTRVKSRLEELDDTYANGMFRNVDALSFDMMNDQRALSSFSVFDYLQGRVPGMQVIGALTSSPNIIWRNGSVGFFLNEMPIEAQFAATIPMTDVAYLKVFRPPFIGSLVNAGGGAVAIYTKKGADLTNSVKGLDNLSLLGYAPVREFYQPDYSVDPQSFSTTDIRRTLYWEPNLITGGSERKIRIRFYNNDISSKLKIILEGVNSNGQFISIRKLLE</sequence>
<dbReference type="EMBL" id="AP029612">
    <property type="protein sequence ID" value="BFG71270.1"/>
    <property type="molecule type" value="Genomic_DNA"/>
</dbReference>
<reference evidence="1" key="1">
    <citation type="submission" date="2024-02" db="EMBL/GenBank/DDBJ databases">
        <title>Sediminibacterium planktonica sp. nov. and Sediminibacterium longus sp. nov., isolated from surface lake and river water.</title>
        <authorList>
            <person name="Watanabe K."/>
            <person name="Takemine S."/>
            <person name="Ishii Y."/>
            <person name="Ogata Y."/>
            <person name="Shindo C."/>
            <person name="Suda W."/>
        </authorList>
    </citation>
    <scope>NUCLEOTIDE SEQUENCE</scope>
    <source>
        <strain evidence="1">KACHI17</strain>
    </source>
</reference>
<evidence type="ECO:0000313" key="1">
    <source>
        <dbReference type="EMBL" id="BFG71270.1"/>
    </source>
</evidence>
<dbReference type="SUPFAM" id="SSF56935">
    <property type="entry name" value="Porins"/>
    <property type="match status" value="1"/>
</dbReference>
<gene>
    <name evidence="1" type="ORF">KACHI17_21510</name>
</gene>
<organism evidence="1">
    <name type="scientific">Sediminibacterium sp. KACHI17</name>
    <dbReference type="NCBI Taxonomy" id="1751071"/>
    <lineage>
        <taxon>Bacteria</taxon>
        <taxon>Pseudomonadati</taxon>
        <taxon>Bacteroidota</taxon>
        <taxon>Chitinophagia</taxon>
        <taxon>Chitinophagales</taxon>
        <taxon>Chitinophagaceae</taxon>
        <taxon>Sediminibacterium</taxon>
    </lineage>
</organism>
<dbReference type="AlphaFoldDB" id="A0AAT9GL10"/>
<protein>
    <recommendedName>
        <fullName evidence="2">TonB-dependent receptor plug domain-containing protein</fullName>
    </recommendedName>
</protein>
<dbReference type="RefSeq" id="WP_353548905.1">
    <property type="nucleotide sequence ID" value="NZ_AP029612.1"/>
</dbReference>